<proteinExistence type="predicted"/>
<organism evidence="2 3">
    <name type="scientific">Dryococelus australis</name>
    <dbReference type="NCBI Taxonomy" id="614101"/>
    <lineage>
        <taxon>Eukaryota</taxon>
        <taxon>Metazoa</taxon>
        <taxon>Ecdysozoa</taxon>
        <taxon>Arthropoda</taxon>
        <taxon>Hexapoda</taxon>
        <taxon>Insecta</taxon>
        <taxon>Pterygota</taxon>
        <taxon>Neoptera</taxon>
        <taxon>Polyneoptera</taxon>
        <taxon>Phasmatodea</taxon>
        <taxon>Verophasmatodea</taxon>
        <taxon>Anareolatae</taxon>
        <taxon>Phasmatidae</taxon>
        <taxon>Eurycanthinae</taxon>
        <taxon>Dryococelus</taxon>
    </lineage>
</organism>
<sequence length="816" mass="90273">MVNGAGTIGYNIFAKFHYPYPWLSGITPGECSDGSSQHVTAESFPVPASLSNLFRHDRGGLACAHTRDPHSARKRPRPVLETIPTTLFPTTPYRPQQTPWNAGSGSNEAIKTVFLRRIFGPLGYATTSHEGPFVFFPQPLASAGIDGDRKMRPDASTIITTFQPPPLISNCHHESISPDLGNRTDAQWQSSLLKPGKKIGFGCVEDTAMSKEKAYRNYKKLSLGLVSLVRTVKVVAAIVYRTKDIRFPKHVQDLLIKLRDLSSSASARSHRYTQCADNTARQLALRLAAMVHSMGVAMLTLSVPHFATSNAEKRSTYTVAWFESSENLFFRHRAGPPPETASQTRPLLKDAGFHTGAGSRTSLSANRLYPAGGTAVSWVASGRLTVRLLASHQHEPRSMPGQFTPDFRKWELCRTMPLVGGFSRGFPVSPALSFGCCSMPTSIALIGSHLAFKSRPNRFTHSPLQPFCPSGRAARAHYGPALGLTTVTLCPNLYRCGCHSDSSCLSCGDRPCHPVVVGGERIKIKTHRSPEPDANYNRKPVRFTNRLAAAGSLSDAGSTTDARTLFCYLGKLSKGCSRRLNIKQHVNMDVAAGRRVFSGISRSPPPLHSGAATYSPHFTLVGCKYLAAKRRNCVARNVPCWLDCRLASKYPGADWRTAFRRVGGQCVRLECVRNKRLFHLQGASSATCFPRKHSTKFTPKHVSSEPVTRLDDFDSHASQYRMWEIPYTVTSLRSWLDCKKKKNDWKSQLTICGLRHEKRVALKLTGFVRGTGLKPVHDKHGCFISSIIIIISQFNHEMMWPLRVRNSGRISIVFSR</sequence>
<dbReference type="Proteomes" id="UP001159363">
    <property type="component" value="Chromosome 12"/>
</dbReference>
<protein>
    <submittedName>
        <fullName evidence="2">Uncharacterized protein</fullName>
    </submittedName>
</protein>
<evidence type="ECO:0000313" key="2">
    <source>
        <dbReference type="EMBL" id="KAJ8869924.1"/>
    </source>
</evidence>
<accession>A0ABQ9GFM1</accession>
<evidence type="ECO:0000313" key="3">
    <source>
        <dbReference type="Proteomes" id="UP001159363"/>
    </source>
</evidence>
<keyword evidence="3" id="KW-1185">Reference proteome</keyword>
<name>A0ABQ9GFM1_9NEOP</name>
<dbReference type="EMBL" id="JARBHB010000013">
    <property type="protein sequence ID" value="KAJ8869924.1"/>
    <property type="molecule type" value="Genomic_DNA"/>
</dbReference>
<reference evidence="2 3" key="1">
    <citation type="submission" date="2023-02" db="EMBL/GenBank/DDBJ databases">
        <title>LHISI_Scaffold_Assembly.</title>
        <authorList>
            <person name="Stuart O.P."/>
            <person name="Cleave R."/>
            <person name="Magrath M.J.L."/>
            <person name="Mikheyev A.S."/>
        </authorList>
    </citation>
    <scope>NUCLEOTIDE SEQUENCE [LARGE SCALE GENOMIC DNA]</scope>
    <source>
        <strain evidence="2">Daus_M_001</strain>
        <tissue evidence="2">Leg muscle</tissue>
    </source>
</reference>
<comment type="caution">
    <text evidence="2">The sequence shown here is derived from an EMBL/GenBank/DDBJ whole genome shotgun (WGS) entry which is preliminary data.</text>
</comment>
<feature type="region of interest" description="Disordered" evidence="1">
    <location>
        <begin position="85"/>
        <end position="104"/>
    </location>
</feature>
<evidence type="ECO:0000256" key="1">
    <source>
        <dbReference type="SAM" id="MobiDB-lite"/>
    </source>
</evidence>
<gene>
    <name evidence="2" type="ORF">PR048_028935</name>
</gene>